<keyword evidence="2" id="KW-1185">Reference proteome</keyword>
<evidence type="ECO:0000313" key="2">
    <source>
        <dbReference type="Proteomes" id="UP000440224"/>
    </source>
</evidence>
<gene>
    <name evidence="1" type="ORF">GF068_34305</name>
</gene>
<dbReference type="RefSeq" id="WP_153823746.1">
    <property type="nucleotide sequence ID" value="NZ_WJIE01000014.1"/>
</dbReference>
<organism evidence="1 2">
    <name type="scientific">Polyangium spumosum</name>
    <dbReference type="NCBI Taxonomy" id="889282"/>
    <lineage>
        <taxon>Bacteria</taxon>
        <taxon>Pseudomonadati</taxon>
        <taxon>Myxococcota</taxon>
        <taxon>Polyangia</taxon>
        <taxon>Polyangiales</taxon>
        <taxon>Polyangiaceae</taxon>
        <taxon>Polyangium</taxon>
    </lineage>
</organism>
<proteinExistence type="predicted"/>
<comment type="caution">
    <text evidence="1">The sequence shown here is derived from an EMBL/GenBank/DDBJ whole genome shotgun (WGS) entry which is preliminary data.</text>
</comment>
<protein>
    <submittedName>
        <fullName evidence="1">Uncharacterized protein</fullName>
    </submittedName>
</protein>
<evidence type="ECO:0000313" key="1">
    <source>
        <dbReference type="EMBL" id="MRG96960.1"/>
    </source>
</evidence>
<accession>A0A6N7Q2C4</accession>
<sequence>MSAFGTPHELALVAFLVGLVVIHSVVPRIGEAIGGLFERGNKGNGAPKGAG</sequence>
<dbReference type="Proteomes" id="UP000440224">
    <property type="component" value="Unassembled WGS sequence"/>
</dbReference>
<dbReference type="AlphaFoldDB" id="A0A6N7Q2C4"/>
<reference evidence="1 2" key="1">
    <citation type="submission" date="2019-10" db="EMBL/GenBank/DDBJ databases">
        <title>A soil myxobacterium in the family Polyangiaceae.</title>
        <authorList>
            <person name="Li Y."/>
            <person name="Wang J."/>
        </authorList>
    </citation>
    <scope>NUCLEOTIDE SEQUENCE [LARGE SCALE GENOMIC DNA]</scope>
    <source>
        <strain evidence="1 2">DSM 14734</strain>
    </source>
</reference>
<name>A0A6N7Q2C4_9BACT</name>
<dbReference type="EMBL" id="WJIE01000014">
    <property type="protein sequence ID" value="MRG96960.1"/>
    <property type="molecule type" value="Genomic_DNA"/>
</dbReference>